<feature type="signal peptide" evidence="8">
    <location>
        <begin position="1"/>
        <end position="20"/>
    </location>
</feature>
<dbReference type="InterPro" id="IPR041233">
    <property type="entry name" value="Melibiase_C"/>
</dbReference>
<evidence type="ECO:0000256" key="3">
    <source>
        <dbReference type="ARBA" id="ARBA00012755"/>
    </source>
</evidence>
<feature type="domain" description="Alpha galactosidase C-terminal" evidence="9">
    <location>
        <begin position="318"/>
        <end position="390"/>
    </location>
</feature>
<proteinExistence type="inferred from homology"/>
<dbReference type="Proteomes" id="UP001201980">
    <property type="component" value="Unassembled WGS sequence"/>
</dbReference>
<dbReference type="Pfam" id="PF17801">
    <property type="entry name" value="Melibiase_C"/>
    <property type="match status" value="1"/>
</dbReference>
<dbReference type="PANTHER" id="PTHR11452">
    <property type="entry name" value="ALPHA-GALACTOSIDASE/ALPHA-N-ACETYLGALACTOSAMINIDASE"/>
    <property type="match status" value="1"/>
</dbReference>
<evidence type="ECO:0000256" key="7">
    <source>
        <dbReference type="RuleBase" id="RU361168"/>
    </source>
</evidence>
<reference evidence="10" key="1">
    <citation type="submission" date="2022-07" db="EMBL/GenBank/DDBJ databases">
        <title>Draft genome sequence of Zalerion maritima ATCC 34329, a (micro)plastics degrading marine fungus.</title>
        <authorList>
            <person name="Paco A."/>
            <person name="Goncalves M.F.M."/>
            <person name="Rocha-Santos T.A.P."/>
            <person name="Alves A."/>
        </authorList>
    </citation>
    <scope>NUCLEOTIDE SEQUENCE</scope>
    <source>
        <strain evidence="10">ATCC 34329</strain>
    </source>
</reference>
<dbReference type="EMBL" id="JAKWBI020000202">
    <property type="protein sequence ID" value="KAJ2899261.1"/>
    <property type="molecule type" value="Genomic_DNA"/>
</dbReference>
<comment type="catalytic activity">
    <reaction evidence="1 7">
        <text>Hydrolysis of terminal, non-reducing alpha-D-galactose residues in alpha-D-galactosides, including galactose oligosaccharides, galactomannans and galactolipids.</text>
        <dbReference type="EC" id="3.2.1.22"/>
    </reaction>
</comment>
<sequence length="546" mass="58751">MASSLAIAVLLGAPVLATNARTPTPQMGWNTYNTYSCTPNEDIVKENAQALVDTGLADLGYLYVTPDCGWNMPGRDSDGRQQWNNETFPSGGKALGEYIHSLGLKFGMYSGGGYYQCGSSDQPASLGYEEIDAAAYDEWGADSLKYDNCYCTSPYVMAEYDDPISGSPERFRTMAAALDTVDRDILYQICQWGVGTDIGEWAPELGTSWRISNDIYDAWRSIWRIANQAAPYAALDQTGIGRHADMDMLVVGLGALSHEEEKFHFGMWSILKSPLIIGCAIVELPDTSFDILSNEDVIALNQDSLGDSAKLIRRDTENEWDVWAGDLSGRRKVVGVANWRDGSQTISLDLSDIGVSSAMARDVWAAEDIGRLSGTTDVELAGHELKLYVLSNIMTAGDYLDSTGYYAAANASLAGGAVVTSCGSGECLPVGSKLSYLGGSDDGTATFSSLKFTSSGTKTIGFDFINYDVALATAWDWGSNSRNVTLAVNGGTATRWALPLSGGDWYQTGRMELVVEGFVAGDNNTVVVAGHGDYYAVDLVGIETFE</sequence>
<dbReference type="PANTHER" id="PTHR11452:SF75">
    <property type="entry name" value="ALPHA-GALACTOSIDASE MEL1"/>
    <property type="match status" value="1"/>
</dbReference>
<comment type="similarity">
    <text evidence="2 7">Belongs to the glycosyl hydrolase 27 family.</text>
</comment>
<dbReference type="Gene3D" id="2.60.120.260">
    <property type="entry name" value="Galactose-binding domain-like"/>
    <property type="match status" value="1"/>
</dbReference>
<dbReference type="FunFam" id="3.20.20.70:FF:000197">
    <property type="entry name" value="Alpha-galactosidase"/>
    <property type="match status" value="1"/>
</dbReference>
<dbReference type="CDD" id="cd04081">
    <property type="entry name" value="CBM35_galactosidase-like"/>
    <property type="match status" value="1"/>
</dbReference>
<evidence type="ECO:0000256" key="6">
    <source>
        <dbReference type="ARBA" id="ARBA00023295"/>
    </source>
</evidence>
<dbReference type="Gene3D" id="3.20.20.70">
    <property type="entry name" value="Aldolase class I"/>
    <property type="match status" value="1"/>
</dbReference>
<keyword evidence="4 8" id="KW-0732">Signal</keyword>
<gene>
    <name evidence="10" type="ORF">MKZ38_003311</name>
</gene>
<evidence type="ECO:0000256" key="4">
    <source>
        <dbReference type="ARBA" id="ARBA00022729"/>
    </source>
</evidence>
<evidence type="ECO:0000313" key="10">
    <source>
        <dbReference type="EMBL" id="KAJ2899261.1"/>
    </source>
</evidence>
<keyword evidence="7" id="KW-1015">Disulfide bond</keyword>
<dbReference type="SUPFAM" id="SSF51011">
    <property type="entry name" value="Glycosyl hydrolase domain"/>
    <property type="match status" value="1"/>
</dbReference>
<evidence type="ECO:0000259" key="9">
    <source>
        <dbReference type="Pfam" id="PF17801"/>
    </source>
</evidence>
<dbReference type="AlphaFoldDB" id="A0AAD5RMT7"/>
<evidence type="ECO:0000313" key="11">
    <source>
        <dbReference type="Proteomes" id="UP001201980"/>
    </source>
</evidence>
<dbReference type="GO" id="GO:0005975">
    <property type="term" value="P:carbohydrate metabolic process"/>
    <property type="evidence" value="ECO:0007669"/>
    <property type="project" value="InterPro"/>
</dbReference>
<evidence type="ECO:0000256" key="8">
    <source>
        <dbReference type="SAM" id="SignalP"/>
    </source>
</evidence>
<protein>
    <recommendedName>
        <fullName evidence="3 7">Alpha-galactosidase</fullName>
        <ecNumber evidence="3 7">3.2.1.22</ecNumber>
    </recommendedName>
    <alternativeName>
        <fullName evidence="7">Melibiase</fullName>
    </alternativeName>
</protein>
<comment type="caution">
    <text evidence="10">The sequence shown here is derived from an EMBL/GenBank/DDBJ whole genome shotgun (WGS) entry which is preliminary data.</text>
</comment>
<organism evidence="10 11">
    <name type="scientific">Zalerion maritima</name>
    <dbReference type="NCBI Taxonomy" id="339359"/>
    <lineage>
        <taxon>Eukaryota</taxon>
        <taxon>Fungi</taxon>
        <taxon>Dikarya</taxon>
        <taxon>Ascomycota</taxon>
        <taxon>Pezizomycotina</taxon>
        <taxon>Sordariomycetes</taxon>
        <taxon>Lulworthiomycetidae</taxon>
        <taxon>Lulworthiales</taxon>
        <taxon>Lulworthiaceae</taxon>
        <taxon>Zalerion</taxon>
    </lineage>
</organism>
<evidence type="ECO:0000256" key="5">
    <source>
        <dbReference type="ARBA" id="ARBA00022801"/>
    </source>
</evidence>
<feature type="chain" id="PRO_5041944300" description="Alpha-galactosidase" evidence="8">
    <location>
        <begin position="21"/>
        <end position="546"/>
    </location>
</feature>
<dbReference type="InterPro" id="IPR002241">
    <property type="entry name" value="Glyco_hydro_27"/>
</dbReference>
<dbReference type="GO" id="GO:0004557">
    <property type="term" value="F:alpha-galactosidase activity"/>
    <property type="evidence" value="ECO:0007669"/>
    <property type="project" value="UniProtKB-EC"/>
</dbReference>
<dbReference type="CDD" id="cd14792">
    <property type="entry name" value="GH27"/>
    <property type="match status" value="1"/>
</dbReference>
<evidence type="ECO:0000256" key="2">
    <source>
        <dbReference type="ARBA" id="ARBA00009743"/>
    </source>
</evidence>
<accession>A0AAD5RMT7</accession>
<keyword evidence="6 7" id="KW-0326">Glycosidase</keyword>
<dbReference type="InterPro" id="IPR013785">
    <property type="entry name" value="Aldolase_TIM"/>
</dbReference>
<dbReference type="EC" id="3.2.1.22" evidence="3 7"/>
<dbReference type="PRINTS" id="PR00740">
    <property type="entry name" value="GLHYDRLASE27"/>
</dbReference>
<name>A0AAD5RMT7_9PEZI</name>
<dbReference type="SUPFAM" id="SSF51445">
    <property type="entry name" value="(Trans)glycosidases"/>
    <property type="match status" value="1"/>
</dbReference>
<keyword evidence="11" id="KW-1185">Reference proteome</keyword>
<dbReference type="Pfam" id="PF16499">
    <property type="entry name" value="Melibiase_2"/>
    <property type="match status" value="1"/>
</dbReference>
<dbReference type="Gene3D" id="2.60.40.1180">
    <property type="entry name" value="Golgi alpha-mannosidase II"/>
    <property type="match status" value="1"/>
</dbReference>
<dbReference type="InterPro" id="IPR013780">
    <property type="entry name" value="Glyco_hydro_b"/>
</dbReference>
<evidence type="ECO:0000256" key="1">
    <source>
        <dbReference type="ARBA" id="ARBA00001255"/>
    </source>
</evidence>
<keyword evidence="5 7" id="KW-0378">Hydrolase</keyword>
<dbReference type="InterPro" id="IPR017853">
    <property type="entry name" value="GH"/>
</dbReference>